<comment type="caution">
    <text evidence="8">The sequence shown here is derived from an EMBL/GenBank/DDBJ whole genome shotgun (WGS) entry which is preliminary data.</text>
</comment>
<organism evidence="8 9">
    <name type="scientific">Planifilum fimeticola</name>
    <dbReference type="NCBI Taxonomy" id="201975"/>
    <lineage>
        <taxon>Bacteria</taxon>
        <taxon>Bacillati</taxon>
        <taxon>Bacillota</taxon>
        <taxon>Bacilli</taxon>
        <taxon>Bacillales</taxon>
        <taxon>Thermoactinomycetaceae</taxon>
        <taxon>Planifilum</taxon>
    </lineage>
</organism>
<dbReference type="GO" id="GO:0016787">
    <property type="term" value="F:hydrolase activity"/>
    <property type="evidence" value="ECO:0007669"/>
    <property type="project" value="UniProtKB-UniRule"/>
</dbReference>
<dbReference type="PANTHER" id="PTHR11070:SF17">
    <property type="entry name" value="DNA HELICASE IV"/>
    <property type="match status" value="1"/>
</dbReference>
<reference evidence="8 9" key="1">
    <citation type="submission" date="2018-03" db="EMBL/GenBank/DDBJ databases">
        <title>Genomic Encyclopedia of Archaeal and Bacterial Type Strains, Phase II (KMG-II): from individual species to whole genera.</title>
        <authorList>
            <person name="Goeker M."/>
        </authorList>
    </citation>
    <scope>NUCLEOTIDE SEQUENCE [LARGE SCALE GENOMIC DNA]</scope>
    <source>
        <strain evidence="8 9">DSM 44946</strain>
    </source>
</reference>
<dbReference type="PROSITE" id="PS51198">
    <property type="entry name" value="UVRD_HELICASE_ATP_BIND"/>
    <property type="match status" value="1"/>
</dbReference>
<dbReference type="InterPro" id="IPR027785">
    <property type="entry name" value="UvrD-like_helicase_C"/>
</dbReference>
<dbReference type="GO" id="GO:0005524">
    <property type="term" value="F:ATP binding"/>
    <property type="evidence" value="ECO:0007669"/>
    <property type="project" value="UniProtKB-UniRule"/>
</dbReference>
<protein>
    <submittedName>
        <fullName evidence="8">DNA helicase-2/ATP-dependent DNA helicase PcrA</fullName>
    </submittedName>
</protein>
<dbReference type="Gene3D" id="3.40.50.300">
    <property type="entry name" value="P-loop containing nucleotide triphosphate hydrolases"/>
    <property type="match status" value="2"/>
</dbReference>
<gene>
    <name evidence="8" type="ORF">CLV97_10836</name>
</gene>
<keyword evidence="2 5" id="KW-0378">Hydrolase</keyword>
<dbReference type="NCBIfam" id="NF041464">
    <property type="entry name" value="HelD_BACSU"/>
    <property type="match status" value="1"/>
</dbReference>
<dbReference type="GO" id="GO:0000725">
    <property type="term" value="P:recombinational repair"/>
    <property type="evidence" value="ECO:0007669"/>
    <property type="project" value="TreeGrafter"/>
</dbReference>
<dbReference type="InterPro" id="IPR000212">
    <property type="entry name" value="DNA_helicase_UvrD/REP"/>
</dbReference>
<dbReference type="AlphaFoldDB" id="A0A2T0LFT5"/>
<evidence type="ECO:0000259" key="7">
    <source>
        <dbReference type="PROSITE" id="PS51198"/>
    </source>
</evidence>
<dbReference type="Pfam" id="PF00580">
    <property type="entry name" value="UvrD-helicase"/>
    <property type="match status" value="1"/>
</dbReference>
<evidence type="ECO:0000256" key="4">
    <source>
        <dbReference type="ARBA" id="ARBA00022840"/>
    </source>
</evidence>
<dbReference type="PANTHER" id="PTHR11070">
    <property type="entry name" value="UVRD / RECB / PCRA DNA HELICASE FAMILY MEMBER"/>
    <property type="match status" value="1"/>
</dbReference>
<keyword evidence="6" id="KW-0175">Coiled coil</keyword>
<evidence type="ECO:0000256" key="1">
    <source>
        <dbReference type="ARBA" id="ARBA00022741"/>
    </source>
</evidence>
<keyword evidence="4 5" id="KW-0067">ATP-binding</keyword>
<keyword evidence="9" id="KW-1185">Reference proteome</keyword>
<evidence type="ECO:0000313" key="9">
    <source>
        <dbReference type="Proteomes" id="UP000237797"/>
    </source>
</evidence>
<dbReference type="Pfam" id="PF13538">
    <property type="entry name" value="UvrD_C_2"/>
    <property type="match status" value="1"/>
</dbReference>
<name>A0A2T0LFT5_9BACL</name>
<dbReference type="InterPro" id="IPR048228">
    <property type="entry name" value="HelD_bacillota"/>
</dbReference>
<dbReference type="InterPro" id="IPR014016">
    <property type="entry name" value="UvrD-like_ATP-bd"/>
</dbReference>
<evidence type="ECO:0000256" key="3">
    <source>
        <dbReference type="ARBA" id="ARBA00022806"/>
    </source>
</evidence>
<keyword evidence="1 5" id="KW-0547">Nucleotide-binding</keyword>
<evidence type="ECO:0000313" key="8">
    <source>
        <dbReference type="EMBL" id="PRX41107.1"/>
    </source>
</evidence>
<dbReference type="Proteomes" id="UP000237797">
    <property type="component" value="Unassembled WGS sequence"/>
</dbReference>
<sequence length="781" mass="90843">MAMDREWEQEQKRVDAVVRKIDRQIEALRRQTEGIKENILEISRNFWDDVTLNFSDPHDTLETIASINQQARVMAERERSFRHARRRLTTLVRMKDSPYFGRIDFVEDGESKAEAIYLGIATVRDEGDELPLVYDWRAPIASLYYEGSPGPVRYKTPAGEISGNLKRKRQFIIRDGRIRSMFDTSVTIGDELLQEVLGRHSGTQMKNIVATIQKEQNRIIRSEGKRLLVVSGAAGSGKTSTALQRVAWLLYRYRKSLTAKQVVLFSPNPMFNSYVSTVLPGLGEENMQQTTFQEMLEHRLGKRFRLEDPYDQMEYVLQGLKEPGYEERLQGIRFKTSTRFMEVIDQYLERLRREGLIFRNITFNDRVLISAEEIERLFYALDPSRSIPGRLERLAEQLLDRLDELADEEKDRPWVEDEIELLDAETYQRAYKELQRQKGSSGNCADDFKREREWLASFVVKERFRPLKRSVRRYQFVDIPALYRRLFSDPDFVPRMMPNIRLPQGWEAICAQTAERLDRKELAYEDATPFLYLTEKIEGFHTNPHIRHVFVDEAQDYSPFQFAFLKHLFPRASMTVLGDFNQAIFISAESGFDFLTGLFGSDETDTFILTRSYRSTRQIVLFTRELIEGGDRIEPFDRDGPKPTWTQVEDREKLYEKISGRIRSLQAAGHRTIAIICKSGRESREAYEGLKKHCPALRLMDKETASFEAGPLVIPSYLAKGLEFDAVIVFDAQEARYGRENERKLFYTVCTRAMHELHLYCAGKATPFLSDVSPDLYVVES</sequence>
<keyword evidence="3 5" id="KW-0347">Helicase</keyword>
<evidence type="ECO:0000256" key="2">
    <source>
        <dbReference type="ARBA" id="ARBA00022801"/>
    </source>
</evidence>
<proteinExistence type="predicted"/>
<feature type="domain" description="UvrD-like helicase ATP-binding" evidence="7">
    <location>
        <begin position="211"/>
        <end position="616"/>
    </location>
</feature>
<dbReference type="InterPro" id="IPR027417">
    <property type="entry name" value="P-loop_NTPase"/>
</dbReference>
<accession>A0A2T0LFT5</accession>
<evidence type="ECO:0000256" key="6">
    <source>
        <dbReference type="SAM" id="Coils"/>
    </source>
</evidence>
<dbReference type="GO" id="GO:0005829">
    <property type="term" value="C:cytosol"/>
    <property type="evidence" value="ECO:0007669"/>
    <property type="project" value="TreeGrafter"/>
</dbReference>
<dbReference type="GO" id="GO:0003677">
    <property type="term" value="F:DNA binding"/>
    <property type="evidence" value="ECO:0007669"/>
    <property type="project" value="InterPro"/>
</dbReference>
<dbReference type="GO" id="GO:0043138">
    <property type="term" value="F:3'-5' DNA helicase activity"/>
    <property type="evidence" value="ECO:0007669"/>
    <property type="project" value="TreeGrafter"/>
</dbReference>
<feature type="binding site" evidence="5">
    <location>
        <begin position="232"/>
        <end position="239"/>
    </location>
    <ligand>
        <name>ATP</name>
        <dbReference type="ChEBI" id="CHEBI:30616"/>
    </ligand>
</feature>
<dbReference type="EMBL" id="PVNE01000008">
    <property type="protein sequence ID" value="PRX41107.1"/>
    <property type="molecule type" value="Genomic_DNA"/>
</dbReference>
<evidence type="ECO:0000256" key="5">
    <source>
        <dbReference type="PROSITE-ProRule" id="PRU00560"/>
    </source>
</evidence>
<feature type="coiled-coil region" evidence="6">
    <location>
        <begin position="18"/>
        <end position="45"/>
    </location>
</feature>
<dbReference type="SUPFAM" id="SSF52540">
    <property type="entry name" value="P-loop containing nucleoside triphosphate hydrolases"/>
    <property type="match status" value="1"/>
</dbReference>